<dbReference type="SUPFAM" id="SSF46785">
    <property type="entry name" value="Winged helix' DNA-binding domain"/>
    <property type="match status" value="1"/>
</dbReference>
<dbReference type="SUPFAM" id="SSF48008">
    <property type="entry name" value="GntR ligand-binding domain-like"/>
    <property type="match status" value="1"/>
</dbReference>
<dbReference type="SMART" id="SM00895">
    <property type="entry name" value="FCD"/>
    <property type="match status" value="1"/>
</dbReference>
<dbReference type="Proteomes" id="UP000295122">
    <property type="component" value="Unassembled WGS sequence"/>
</dbReference>
<dbReference type="GO" id="GO:0003677">
    <property type="term" value="F:DNA binding"/>
    <property type="evidence" value="ECO:0007669"/>
    <property type="project" value="UniProtKB-KW"/>
</dbReference>
<dbReference type="PANTHER" id="PTHR43537">
    <property type="entry name" value="TRANSCRIPTIONAL REGULATOR, GNTR FAMILY"/>
    <property type="match status" value="1"/>
</dbReference>
<keyword evidence="2 5" id="KW-0238">DNA-binding</keyword>
<dbReference type="InterPro" id="IPR000524">
    <property type="entry name" value="Tscrpt_reg_HTH_GntR"/>
</dbReference>
<dbReference type="CDD" id="cd07377">
    <property type="entry name" value="WHTH_GntR"/>
    <property type="match status" value="1"/>
</dbReference>
<sequence>MKRFELPSFIAAELWRVLSDEIIFLRLEPGLRLTEEDICGRYGVSRSPVRETFKMLEADGLIVRSARRGVRVAPVSREDLQEVYSCRAALEGLAAASAARNAGPDAHEELRQLVASLEQALAERDVPAFFERNVAVTRAVHRHSGNKTLVRIVDGIEKQALRYRYIAHTRTHEMLETSFVGHQGVCEAIIAGNAPLARRRADRMIRIAHAVIAKALAEAYPAAPDAETA</sequence>
<name>A0A4R7BW30_9HYPH</name>
<dbReference type="Pfam" id="PF07729">
    <property type="entry name" value="FCD"/>
    <property type="match status" value="1"/>
</dbReference>
<evidence type="ECO:0000256" key="1">
    <source>
        <dbReference type="ARBA" id="ARBA00023015"/>
    </source>
</evidence>
<dbReference type="PRINTS" id="PR00035">
    <property type="entry name" value="HTHGNTR"/>
</dbReference>
<dbReference type="InterPro" id="IPR036388">
    <property type="entry name" value="WH-like_DNA-bd_sf"/>
</dbReference>
<dbReference type="InterPro" id="IPR008920">
    <property type="entry name" value="TF_FadR/GntR_C"/>
</dbReference>
<evidence type="ECO:0000256" key="3">
    <source>
        <dbReference type="ARBA" id="ARBA00023163"/>
    </source>
</evidence>
<dbReference type="GO" id="GO:0003700">
    <property type="term" value="F:DNA-binding transcription factor activity"/>
    <property type="evidence" value="ECO:0007669"/>
    <property type="project" value="InterPro"/>
</dbReference>
<evidence type="ECO:0000259" key="4">
    <source>
        <dbReference type="PROSITE" id="PS50949"/>
    </source>
</evidence>
<keyword evidence="1" id="KW-0805">Transcription regulation</keyword>
<dbReference type="PROSITE" id="PS50949">
    <property type="entry name" value="HTH_GNTR"/>
    <property type="match status" value="1"/>
</dbReference>
<evidence type="ECO:0000313" key="6">
    <source>
        <dbReference type="Proteomes" id="UP000295122"/>
    </source>
</evidence>
<protein>
    <submittedName>
        <fullName evidence="5">DNA-binding GntR family transcriptional regulator</fullName>
    </submittedName>
</protein>
<accession>A0A4R7BW30</accession>
<reference evidence="5 6" key="1">
    <citation type="submission" date="2019-03" db="EMBL/GenBank/DDBJ databases">
        <title>Genomic Encyclopedia of Type Strains, Phase IV (KMG-IV): sequencing the most valuable type-strain genomes for metagenomic binning, comparative biology and taxonomic classification.</title>
        <authorList>
            <person name="Goeker M."/>
        </authorList>
    </citation>
    <scope>NUCLEOTIDE SEQUENCE [LARGE SCALE GENOMIC DNA]</scope>
    <source>
        <strain evidence="5 6">DSM 25903</strain>
    </source>
</reference>
<dbReference type="InterPro" id="IPR036390">
    <property type="entry name" value="WH_DNA-bd_sf"/>
</dbReference>
<dbReference type="Gene3D" id="1.10.10.10">
    <property type="entry name" value="Winged helix-like DNA-binding domain superfamily/Winged helix DNA-binding domain"/>
    <property type="match status" value="1"/>
</dbReference>
<dbReference type="Pfam" id="PF00392">
    <property type="entry name" value="GntR"/>
    <property type="match status" value="1"/>
</dbReference>
<proteinExistence type="predicted"/>
<organism evidence="5 6">
    <name type="scientific">Enterovirga rhinocerotis</name>
    <dbReference type="NCBI Taxonomy" id="1339210"/>
    <lineage>
        <taxon>Bacteria</taxon>
        <taxon>Pseudomonadati</taxon>
        <taxon>Pseudomonadota</taxon>
        <taxon>Alphaproteobacteria</taxon>
        <taxon>Hyphomicrobiales</taxon>
        <taxon>Methylobacteriaceae</taxon>
        <taxon>Enterovirga</taxon>
    </lineage>
</organism>
<keyword evidence="3" id="KW-0804">Transcription</keyword>
<gene>
    <name evidence="5" type="ORF">EV668_2903</name>
</gene>
<dbReference type="RefSeq" id="WP_166652472.1">
    <property type="nucleotide sequence ID" value="NZ_SNZR01000013.1"/>
</dbReference>
<comment type="caution">
    <text evidence="5">The sequence shown here is derived from an EMBL/GenBank/DDBJ whole genome shotgun (WGS) entry which is preliminary data.</text>
</comment>
<dbReference type="PANTHER" id="PTHR43537:SF24">
    <property type="entry name" value="GLUCONATE OPERON TRANSCRIPTIONAL REPRESSOR"/>
    <property type="match status" value="1"/>
</dbReference>
<dbReference type="Gene3D" id="1.20.120.530">
    <property type="entry name" value="GntR ligand-binding domain-like"/>
    <property type="match status" value="1"/>
</dbReference>
<dbReference type="InterPro" id="IPR011711">
    <property type="entry name" value="GntR_C"/>
</dbReference>
<keyword evidence="6" id="KW-1185">Reference proteome</keyword>
<evidence type="ECO:0000313" key="5">
    <source>
        <dbReference type="EMBL" id="TDR90064.1"/>
    </source>
</evidence>
<feature type="domain" description="HTH gntR-type" evidence="4">
    <location>
        <begin position="8"/>
        <end position="75"/>
    </location>
</feature>
<dbReference type="SMART" id="SM00345">
    <property type="entry name" value="HTH_GNTR"/>
    <property type="match status" value="1"/>
</dbReference>
<dbReference type="AlphaFoldDB" id="A0A4R7BW30"/>
<dbReference type="EMBL" id="SNZR01000013">
    <property type="protein sequence ID" value="TDR90064.1"/>
    <property type="molecule type" value="Genomic_DNA"/>
</dbReference>
<evidence type="ECO:0000256" key="2">
    <source>
        <dbReference type="ARBA" id="ARBA00023125"/>
    </source>
</evidence>